<name>A0AAN5C1F8_9BILA</name>
<dbReference type="InterPro" id="IPR001628">
    <property type="entry name" value="Znf_hrmn_rcpt"/>
</dbReference>
<dbReference type="SUPFAM" id="SSF48508">
    <property type="entry name" value="Nuclear receptor ligand-binding domain"/>
    <property type="match status" value="1"/>
</dbReference>
<evidence type="ECO:0000256" key="5">
    <source>
        <dbReference type="ARBA" id="ARBA00022833"/>
    </source>
</evidence>
<keyword evidence="9 11" id="KW-0675">Receptor</keyword>
<feature type="domain" description="NR LBD" evidence="14">
    <location>
        <begin position="223"/>
        <end position="444"/>
    </location>
</feature>
<evidence type="ECO:0000313" key="16">
    <source>
        <dbReference type="Proteomes" id="UP001328107"/>
    </source>
</evidence>
<keyword evidence="10 11" id="KW-0539">Nucleus</keyword>
<dbReference type="PRINTS" id="PR00398">
    <property type="entry name" value="STRDHORMONER"/>
</dbReference>
<dbReference type="PROSITE" id="PS51843">
    <property type="entry name" value="NR_LBD"/>
    <property type="match status" value="1"/>
</dbReference>
<evidence type="ECO:0000256" key="11">
    <source>
        <dbReference type="RuleBase" id="RU004334"/>
    </source>
</evidence>
<evidence type="ECO:0000256" key="7">
    <source>
        <dbReference type="ARBA" id="ARBA00023125"/>
    </source>
</evidence>
<comment type="similarity">
    <text evidence="2 11">Belongs to the nuclear hormone receptor family.</text>
</comment>
<evidence type="ECO:0000256" key="6">
    <source>
        <dbReference type="ARBA" id="ARBA00023015"/>
    </source>
</evidence>
<feature type="compositionally biased region" description="Polar residues" evidence="12">
    <location>
        <begin position="49"/>
        <end position="60"/>
    </location>
</feature>
<evidence type="ECO:0000256" key="10">
    <source>
        <dbReference type="ARBA" id="ARBA00023242"/>
    </source>
</evidence>
<evidence type="ECO:0000313" key="15">
    <source>
        <dbReference type="EMBL" id="GMR33273.1"/>
    </source>
</evidence>
<comment type="subcellular location">
    <subcellularLocation>
        <location evidence="1 11">Nucleus</location>
    </subcellularLocation>
</comment>
<dbReference type="SMART" id="SM00399">
    <property type="entry name" value="ZnF_C4"/>
    <property type="match status" value="1"/>
</dbReference>
<evidence type="ECO:0000256" key="9">
    <source>
        <dbReference type="ARBA" id="ARBA00023170"/>
    </source>
</evidence>
<dbReference type="InterPro" id="IPR013088">
    <property type="entry name" value="Znf_NHR/GATA"/>
</dbReference>
<evidence type="ECO:0000256" key="1">
    <source>
        <dbReference type="ARBA" id="ARBA00004123"/>
    </source>
</evidence>
<protein>
    <recommendedName>
        <fullName evidence="17">Nuclear receptor</fullName>
    </recommendedName>
</protein>
<dbReference type="InterPro" id="IPR035500">
    <property type="entry name" value="NHR-like_dom_sf"/>
</dbReference>
<dbReference type="Gene3D" id="1.10.565.10">
    <property type="entry name" value="Retinoid X Receptor"/>
    <property type="match status" value="1"/>
</dbReference>
<dbReference type="InterPro" id="IPR001723">
    <property type="entry name" value="Nuclear_hrmn_rcpt"/>
</dbReference>
<dbReference type="CDD" id="cd06960">
    <property type="entry name" value="NR_DBD_HNF4A"/>
    <property type="match status" value="1"/>
</dbReference>
<feature type="compositionally biased region" description="Basic and acidic residues" evidence="12">
    <location>
        <begin position="14"/>
        <end position="31"/>
    </location>
</feature>
<evidence type="ECO:0000256" key="2">
    <source>
        <dbReference type="ARBA" id="ARBA00005993"/>
    </source>
</evidence>
<keyword evidence="4 11" id="KW-0863">Zinc-finger</keyword>
<dbReference type="AlphaFoldDB" id="A0AAN5C1F8"/>
<feature type="non-terminal residue" evidence="15">
    <location>
        <position position="444"/>
    </location>
</feature>
<evidence type="ECO:0000256" key="12">
    <source>
        <dbReference type="SAM" id="MobiDB-lite"/>
    </source>
</evidence>
<dbReference type="InterPro" id="IPR000536">
    <property type="entry name" value="Nucl_hrmn_rcpt_lig-bd"/>
</dbReference>
<dbReference type="PROSITE" id="PS00031">
    <property type="entry name" value="NUCLEAR_REC_DBD_1"/>
    <property type="match status" value="1"/>
</dbReference>
<evidence type="ECO:0000256" key="4">
    <source>
        <dbReference type="ARBA" id="ARBA00022771"/>
    </source>
</evidence>
<dbReference type="EMBL" id="BTRK01000001">
    <property type="protein sequence ID" value="GMR33273.1"/>
    <property type="molecule type" value="Genomic_DNA"/>
</dbReference>
<dbReference type="GO" id="GO:0005634">
    <property type="term" value="C:nucleus"/>
    <property type="evidence" value="ECO:0007669"/>
    <property type="project" value="UniProtKB-SubCell"/>
</dbReference>
<accession>A0AAN5C1F8</accession>
<feature type="region of interest" description="Disordered" evidence="12">
    <location>
        <begin position="1"/>
        <end position="64"/>
    </location>
</feature>
<keyword evidence="6 11" id="KW-0805">Transcription regulation</keyword>
<dbReference type="SUPFAM" id="SSF57716">
    <property type="entry name" value="Glucocorticoid receptor-like (DNA-binding domain)"/>
    <property type="match status" value="1"/>
</dbReference>
<organism evidence="15 16">
    <name type="scientific">Pristionchus mayeri</name>
    <dbReference type="NCBI Taxonomy" id="1317129"/>
    <lineage>
        <taxon>Eukaryota</taxon>
        <taxon>Metazoa</taxon>
        <taxon>Ecdysozoa</taxon>
        <taxon>Nematoda</taxon>
        <taxon>Chromadorea</taxon>
        <taxon>Rhabditida</taxon>
        <taxon>Rhabditina</taxon>
        <taxon>Diplogasteromorpha</taxon>
        <taxon>Diplogasteroidea</taxon>
        <taxon>Neodiplogasteridae</taxon>
        <taxon>Pristionchus</taxon>
    </lineage>
</organism>
<comment type="caution">
    <text evidence="15">The sequence shown here is derived from an EMBL/GenBank/DDBJ whole genome shotgun (WGS) entry which is preliminary data.</text>
</comment>
<keyword evidence="3 11" id="KW-0479">Metal-binding</keyword>
<dbReference type="Pfam" id="PF00104">
    <property type="entry name" value="Hormone_recep"/>
    <property type="match status" value="1"/>
</dbReference>
<dbReference type="Proteomes" id="UP001328107">
    <property type="component" value="Unassembled WGS sequence"/>
</dbReference>
<evidence type="ECO:0000259" key="13">
    <source>
        <dbReference type="PROSITE" id="PS51030"/>
    </source>
</evidence>
<dbReference type="InterPro" id="IPR050274">
    <property type="entry name" value="Nuclear_hormone_rcpt_NR2"/>
</dbReference>
<dbReference type="Pfam" id="PF00105">
    <property type="entry name" value="zf-C4"/>
    <property type="match status" value="1"/>
</dbReference>
<evidence type="ECO:0000256" key="3">
    <source>
        <dbReference type="ARBA" id="ARBA00022723"/>
    </source>
</evidence>
<feature type="domain" description="Nuclear receptor" evidence="13">
    <location>
        <begin position="92"/>
        <end position="137"/>
    </location>
</feature>
<dbReference type="PRINTS" id="PR00047">
    <property type="entry name" value="STROIDFINGER"/>
</dbReference>
<sequence length="444" mass="50195">MHFSDLPELPDITDYLREIESPPKEGDRRNSYDLPCSSNSKQPTPPPSITNNVNNTSDLSGNAEMRMPGMVQPIPMPIAAFPAPTKRVNGCPEKCRVCDEQATGYHYDAMSCNGCKTFFRRSVMDKREYACKTGGKCFEVLPRAFQTKEDVGGNPVTLRILAKRKGKEPVETETTEQSTVPCSSKMFVPIALEETLNRVIDELCYLEIKHDRIRKSCFNPQPADYNGIEEVVRRHSMMHNDFDEMRGWPLPMTDPDHVPIDIILSEKIPMPAKTNRPANAKFWMFADLIYSIEYAKALPLFSMLDEQDKIRLLKSSVILCMNLTTTYYSYTHKSDVNLHPDGTSPTRARNYPGFIGAVDQYMCRIIASLIRMNIRKEEYVLLKAILLCNEACEDLSPYALNLLKKERERLVKSLVSFCLATRGPVHGPQTVSAVLGIADTIAHQ</sequence>
<dbReference type="PROSITE" id="PS51030">
    <property type="entry name" value="NUCLEAR_REC_DBD_2"/>
    <property type="match status" value="1"/>
</dbReference>
<reference evidence="16" key="1">
    <citation type="submission" date="2022-10" db="EMBL/GenBank/DDBJ databases">
        <title>Genome assembly of Pristionchus species.</title>
        <authorList>
            <person name="Yoshida K."/>
            <person name="Sommer R.J."/>
        </authorList>
    </citation>
    <scope>NUCLEOTIDE SEQUENCE [LARGE SCALE GENOMIC DNA]</scope>
    <source>
        <strain evidence="16">RS5460</strain>
    </source>
</reference>
<dbReference type="GO" id="GO:0008270">
    <property type="term" value="F:zinc ion binding"/>
    <property type="evidence" value="ECO:0007669"/>
    <property type="project" value="UniProtKB-KW"/>
</dbReference>
<dbReference type="GO" id="GO:0003700">
    <property type="term" value="F:DNA-binding transcription factor activity"/>
    <property type="evidence" value="ECO:0007669"/>
    <property type="project" value="InterPro"/>
</dbReference>
<keyword evidence="5 11" id="KW-0862">Zinc</keyword>
<dbReference type="Gene3D" id="3.30.50.10">
    <property type="entry name" value="Erythroid Transcription Factor GATA-1, subunit A"/>
    <property type="match status" value="1"/>
</dbReference>
<proteinExistence type="inferred from homology"/>
<keyword evidence="16" id="KW-1185">Reference proteome</keyword>
<evidence type="ECO:0000256" key="8">
    <source>
        <dbReference type="ARBA" id="ARBA00023163"/>
    </source>
</evidence>
<evidence type="ECO:0008006" key="17">
    <source>
        <dbReference type="Google" id="ProtNLM"/>
    </source>
</evidence>
<dbReference type="SMART" id="SM00430">
    <property type="entry name" value="HOLI"/>
    <property type="match status" value="1"/>
</dbReference>
<dbReference type="PANTHER" id="PTHR24083">
    <property type="entry name" value="NUCLEAR HORMONE RECEPTOR"/>
    <property type="match status" value="1"/>
</dbReference>
<evidence type="ECO:0000259" key="14">
    <source>
        <dbReference type="PROSITE" id="PS51843"/>
    </source>
</evidence>
<keyword evidence="8 11" id="KW-0804">Transcription</keyword>
<keyword evidence="7 11" id="KW-0238">DNA-binding</keyword>
<gene>
    <name evidence="15" type="ORF">PMAYCL1PPCAC_03468</name>
</gene>
<dbReference type="GO" id="GO:0000978">
    <property type="term" value="F:RNA polymerase II cis-regulatory region sequence-specific DNA binding"/>
    <property type="evidence" value="ECO:0007669"/>
    <property type="project" value="InterPro"/>
</dbReference>
<dbReference type="InterPro" id="IPR049636">
    <property type="entry name" value="HNF4-like_DBD"/>
</dbReference>